<gene>
    <name evidence="2" type="ORF">GH811_07040</name>
</gene>
<dbReference type="InterPro" id="IPR002575">
    <property type="entry name" value="Aminoglycoside_PTrfase"/>
</dbReference>
<dbReference type="EMBL" id="WJBE01000005">
    <property type="protein sequence ID" value="MBC3899367.1"/>
    <property type="molecule type" value="Genomic_DNA"/>
</dbReference>
<protein>
    <submittedName>
        <fullName evidence="2">Phosphotransferase</fullName>
    </submittedName>
</protein>
<reference evidence="2 3" key="1">
    <citation type="journal article" date="2020" name="mSystems">
        <title>Defining Genomic and Predicted Metabolic Features of the Acetobacterium Genus.</title>
        <authorList>
            <person name="Ross D.E."/>
            <person name="Marshall C.W."/>
            <person name="Gulliver D."/>
            <person name="May H.D."/>
            <person name="Norman R.S."/>
        </authorList>
    </citation>
    <scope>NUCLEOTIDE SEQUENCE [LARGE SCALE GENOMIC DNA]</scope>
    <source>
        <strain evidence="2 3">DSM 4132</strain>
    </source>
</reference>
<evidence type="ECO:0000313" key="2">
    <source>
        <dbReference type="EMBL" id="MBC3899367.1"/>
    </source>
</evidence>
<dbReference type="RefSeq" id="WP_186893868.1">
    <property type="nucleotide sequence ID" value="NZ_WJBE01000005.1"/>
</dbReference>
<evidence type="ECO:0000313" key="3">
    <source>
        <dbReference type="Proteomes" id="UP000622405"/>
    </source>
</evidence>
<evidence type="ECO:0000259" key="1">
    <source>
        <dbReference type="Pfam" id="PF01636"/>
    </source>
</evidence>
<name>A0ABR6YW04_9FIRM</name>
<organism evidence="2 3">
    <name type="scientific">Acetobacterium malicum</name>
    <dbReference type="NCBI Taxonomy" id="52692"/>
    <lineage>
        <taxon>Bacteria</taxon>
        <taxon>Bacillati</taxon>
        <taxon>Bacillota</taxon>
        <taxon>Clostridia</taxon>
        <taxon>Eubacteriales</taxon>
        <taxon>Eubacteriaceae</taxon>
        <taxon>Acetobacterium</taxon>
    </lineage>
</organism>
<sequence>MCVDNHPPERLDSPLFTSRSSEIYSWEGSRLLKLFNAEVDPFLIENEKINTIEAYQKGVTKVKCYGMIQIENRTGMIIECVDGKPLISLAGSHPMTAFSVPRLMVELQLQLHQTQTDIIRSYKEMVIASLDTPPLAFLSTKEKEIIMTRLAFLPDGNSILHLDYHPDNIMSDRQSATIIDWMTAARGVPAADVAATLYLLNEGEMIPGLNKVVALALESVRKYLCKHYLKEYQRTTGMTDAEIAPWRLPFLIVRLGVWNIESEVLILQKKIRAALNE</sequence>
<accession>A0ABR6YW04</accession>
<proteinExistence type="predicted"/>
<comment type="caution">
    <text evidence="2">The sequence shown here is derived from an EMBL/GenBank/DDBJ whole genome shotgun (WGS) entry which is preliminary data.</text>
</comment>
<keyword evidence="3" id="KW-1185">Reference proteome</keyword>
<dbReference type="Gene3D" id="3.90.1200.10">
    <property type="match status" value="1"/>
</dbReference>
<dbReference type="SUPFAM" id="SSF56112">
    <property type="entry name" value="Protein kinase-like (PK-like)"/>
    <property type="match status" value="1"/>
</dbReference>
<dbReference type="Pfam" id="PF01636">
    <property type="entry name" value="APH"/>
    <property type="match status" value="1"/>
</dbReference>
<dbReference type="InterPro" id="IPR011009">
    <property type="entry name" value="Kinase-like_dom_sf"/>
</dbReference>
<dbReference type="Proteomes" id="UP000622405">
    <property type="component" value="Unassembled WGS sequence"/>
</dbReference>
<feature type="domain" description="Aminoglycoside phosphotransferase" evidence="1">
    <location>
        <begin position="29"/>
        <end position="199"/>
    </location>
</feature>